<dbReference type="CDD" id="cd20013">
    <property type="entry name" value="PBP1_RPA0985_benzoate-like"/>
    <property type="match status" value="1"/>
</dbReference>
<evidence type="ECO:0000313" key="7">
    <source>
        <dbReference type="EMBL" id="RBP41801.1"/>
    </source>
</evidence>
<keyword evidence="2" id="KW-0813">Transport</keyword>
<dbReference type="Proteomes" id="UP000253628">
    <property type="component" value="Unassembled WGS sequence"/>
</dbReference>
<feature type="chain" id="PRO_5017058346" evidence="5">
    <location>
        <begin position="26"/>
        <end position="390"/>
    </location>
</feature>
<dbReference type="InterPro" id="IPR000709">
    <property type="entry name" value="Leu_Ile_Val-bd"/>
</dbReference>
<dbReference type="InterPro" id="IPR028082">
    <property type="entry name" value="Peripla_BP_I"/>
</dbReference>
<evidence type="ECO:0000256" key="1">
    <source>
        <dbReference type="ARBA" id="ARBA00010062"/>
    </source>
</evidence>
<protein>
    <submittedName>
        <fullName evidence="7">Branched-chain amino acid transport system substrate-binding protein</fullName>
    </submittedName>
</protein>
<reference evidence="7 8" key="1">
    <citation type="submission" date="2018-06" db="EMBL/GenBank/DDBJ databases">
        <title>Genomic Encyclopedia of Type Strains, Phase IV (KMG-IV): sequencing the most valuable type-strain genomes for metagenomic binning, comparative biology and taxonomic classification.</title>
        <authorList>
            <person name="Goeker M."/>
        </authorList>
    </citation>
    <scope>NUCLEOTIDE SEQUENCE [LARGE SCALE GENOMIC DNA]</scope>
    <source>
        <strain evidence="7 8">DSM 25520</strain>
    </source>
</reference>
<organism evidence="7 8">
    <name type="scientific">Eoetvoesiella caeni</name>
    <dbReference type="NCBI Taxonomy" id="645616"/>
    <lineage>
        <taxon>Bacteria</taxon>
        <taxon>Pseudomonadati</taxon>
        <taxon>Pseudomonadota</taxon>
        <taxon>Betaproteobacteria</taxon>
        <taxon>Burkholderiales</taxon>
        <taxon>Alcaligenaceae</taxon>
        <taxon>Eoetvoesiella</taxon>
    </lineage>
</organism>
<evidence type="ECO:0000256" key="4">
    <source>
        <dbReference type="ARBA" id="ARBA00022970"/>
    </source>
</evidence>
<sequence>MNLGKAMAIAAAAIAVGAAGTMAHAQGTIKVGVIAPFSGTMADYGRRIQNGIEAYMQVHGDTVAGKKVEVIVRDTTGPVPEISKRLAQELLTRDKVDFLAGFGFTPEAMAAAPLATKAKKPMIVMNAAASSITEKSPYIARVSFTLQQIAAPMGTWAAEHGFKKVFSIVSDYAPGLDAKAGFEKTFVADGGKIVGSVQVPLNSPDLAPFVHRIQDAKPDAVFVFVPGGDQITAFMKAFQERGLGRDGVKVLLVSELPNEVMQALGESATNVFISTQYLEGRDTPENQRFLKAYEQVADDKELPAPYSVAGYDGMAAIYAVAKQLNGKLDGDKAMAVLKGLKLESPRGPISIDPETRDIVQTIYIGSIKRADGKNSVVEIAHYDNVKDPGK</sequence>
<dbReference type="OrthoDB" id="9794229at2"/>
<dbReference type="PRINTS" id="PR00337">
    <property type="entry name" value="LEUILEVALBP"/>
</dbReference>
<keyword evidence="3 5" id="KW-0732">Signal</keyword>
<dbReference type="AlphaFoldDB" id="A0A366HI38"/>
<gene>
    <name evidence="7" type="ORF">DFR37_102180</name>
</gene>
<comment type="caution">
    <text evidence="7">The sequence shown here is derived from an EMBL/GenBank/DDBJ whole genome shotgun (WGS) entry which is preliminary data.</text>
</comment>
<evidence type="ECO:0000256" key="5">
    <source>
        <dbReference type="SAM" id="SignalP"/>
    </source>
</evidence>
<feature type="domain" description="Leucine-binding protein" evidence="6">
    <location>
        <begin position="28"/>
        <end position="371"/>
    </location>
</feature>
<dbReference type="InterPro" id="IPR028081">
    <property type="entry name" value="Leu-bd"/>
</dbReference>
<evidence type="ECO:0000256" key="3">
    <source>
        <dbReference type="ARBA" id="ARBA00022729"/>
    </source>
</evidence>
<dbReference type="GO" id="GO:0006865">
    <property type="term" value="P:amino acid transport"/>
    <property type="evidence" value="ECO:0007669"/>
    <property type="project" value="UniProtKB-KW"/>
</dbReference>
<proteinExistence type="inferred from homology"/>
<evidence type="ECO:0000313" key="8">
    <source>
        <dbReference type="Proteomes" id="UP000253628"/>
    </source>
</evidence>
<evidence type="ECO:0000256" key="2">
    <source>
        <dbReference type="ARBA" id="ARBA00022448"/>
    </source>
</evidence>
<dbReference type="Pfam" id="PF13458">
    <property type="entry name" value="Peripla_BP_6"/>
    <property type="match status" value="1"/>
</dbReference>
<comment type="similarity">
    <text evidence="1">Belongs to the leucine-binding protein family.</text>
</comment>
<accession>A0A366HI38</accession>
<dbReference type="PANTHER" id="PTHR30483">
    <property type="entry name" value="LEUCINE-SPECIFIC-BINDING PROTEIN"/>
    <property type="match status" value="1"/>
</dbReference>
<dbReference type="EMBL" id="QNRQ01000002">
    <property type="protein sequence ID" value="RBP41801.1"/>
    <property type="molecule type" value="Genomic_DNA"/>
</dbReference>
<evidence type="ECO:0000259" key="6">
    <source>
        <dbReference type="Pfam" id="PF13458"/>
    </source>
</evidence>
<dbReference type="SUPFAM" id="SSF53822">
    <property type="entry name" value="Periplasmic binding protein-like I"/>
    <property type="match status" value="1"/>
</dbReference>
<keyword evidence="8" id="KW-1185">Reference proteome</keyword>
<dbReference type="RefSeq" id="WP_113932050.1">
    <property type="nucleotide sequence ID" value="NZ_JACCEU010000002.1"/>
</dbReference>
<keyword evidence="4" id="KW-0029">Amino-acid transport</keyword>
<name>A0A366HI38_9BURK</name>
<dbReference type="InterPro" id="IPR051010">
    <property type="entry name" value="BCAA_transport"/>
</dbReference>
<dbReference type="Gene3D" id="3.40.50.2300">
    <property type="match status" value="2"/>
</dbReference>
<feature type="signal peptide" evidence="5">
    <location>
        <begin position="1"/>
        <end position="25"/>
    </location>
</feature>
<dbReference type="PANTHER" id="PTHR30483:SF6">
    <property type="entry name" value="PERIPLASMIC BINDING PROTEIN OF ABC TRANSPORTER FOR NATURAL AMINO ACIDS"/>
    <property type="match status" value="1"/>
</dbReference>